<evidence type="ECO:0000313" key="1">
    <source>
        <dbReference type="EMBL" id="TNN21649.1"/>
    </source>
</evidence>
<dbReference type="AlphaFoldDB" id="A0A4Z2DYY3"/>
<sequence>MTGCPLRHADAALLFWPSRASIVRGKRRVSGFECSVQRLRSCVIGLQRQRATQTGRLERASPRALCQSRHQQLVRAN</sequence>
<organism evidence="1 2">
    <name type="scientific">Liparis tanakae</name>
    <name type="common">Tanaka's snailfish</name>
    <dbReference type="NCBI Taxonomy" id="230148"/>
    <lineage>
        <taxon>Eukaryota</taxon>
        <taxon>Metazoa</taxon>
        <taxon>Chordata</taxon>
        <taxon>Craniata</taxon>
        <taxon>Vertebrata</taxon>
        <taxon>Euteleostomi</taxon>
        <taxon>Actinopterygii</taxon>
        <taxon>Neopterygii</taxon>
        <taxon>Teleostei</taxon>
        <taxon>Neoteleostei</taxon>
        <taxon>Acanthomorphata</taxon>
        <taxon>Eupercaria</taxon>
        <taxon>Perciformes</taxon>
        <taxon>Cottioidei</taxon>
        <taxon>Cottales</taxon>
        <taxon>Liparidae</taxon>
        <taxon>Liparis</taxon>
    </lineage>
</organism>
<protein>
    <submittedName>
        <fullName evidence="1">Uncharacterized protein</fullName>
    </submittedName>
</protein>
<accession>A0A4Z2DYY3</accession>
<comment type="caution">
    <text evidence="1">The sequence shown here is derived from an EMBL/GenBank/DDBJ whole genome shotgun (WGS) entry which is preliminary data.</text>
</comment>
<gene>
    <name evidence="1" type="ORF">EYF80_068239</name>
</gene>
<name>A0A4Z2DYY3_9TELE</name>
<evidence type="ECO:0000313" key="2">
    <source>
        <dbReference type="Proteomes" id="UP000314294"/>
    </source>
</evidence>
<dbReference type="Proteomes" id="UP000314294">
    <property type="component" value="Unassembled WGS sequence"/>
</dbReference>
<reference evidence="1 2" key="1">
    <citation type="submission" date="2019-03" db="EMBL/GenBank/DDBJ databases">
        <title>First draft genome of Liparis tanakae, snailfish: a comprehensive survey of snailfish specific genes.</title>
        <authorList>
            <person name="Kim W."/>
            <person name="Song I."/>
            <person name="Jeong J.-H."/>
            <person name="Kim D."/>
            <person name="Kim S."/>
            <person name="Ryu S."/>
            <person name="Song J.Y."/>
            <person name="Lee S.K."/>
        </authorList>
    </citation>
    <scope>NUCLEOTIDE SEQUENCE [LARGE SCALE GENOMIC DNA]</scope>
    <source>
        <tissue evidence="1">Muscle</tissue>
    </source>
</reference>
<dbReference type="EMBL" id="SRLO01026687">
    <property type="protein sequence ID" value="TNN21649.1"/>
    <property type="molecule type" value="Genomic_DNA"/>
</dbReference>
<proteinExistence type="predicted"/>
<keyword evidence="2" id="KW-1185">Reference proteome</keyword>